<proteinExistence type="predicted"/>
<keyword evidence="3" id="KW-1185">Reference proteome</keyword>
<feature type="compositionally biased region" description="Polar residues" evidence="1">
    <location>
        <begin position="112"/>
        <end position="123"/>
    </location>
</feature>
<name>A0AAD5KP64_9CRUS</name>
<accession>A0AAD5KP64</accession>
<reference evidence="2 3" key="1">
    <citation type="submission" date="2022-05" db="EMBL/GenBank/DDBJ databases">
        <title>A multi-omics perspective on studying reproductive biology in Daphnia sinensis.</title>
        <authorList>
            <person name="Jia J."/>
        </authorList>
    </citation>
    <scope>NUCLEOTIDE SEQUENCE [LARGE SCALE GENOMIC DNA]</scope>
    <source>
        <strain evidence="2 3">WSL</strain>
    </source>
</reference>
<dbReference type="Proteomes" id="UP000820818">
    <property type="component" value="Linkage Group LG7"/>
</dbReference>
<comment type="caution">
    <text evidence="2">The sequence shown here is derived from an EMBL/GenBank/DDBJ whole genome shotgun (WGS) entry which is preliminary data.</text>
</comment>
<organism evidence="2 3">
    <name type="scientific">Daphnia sinensis</name>
    <dbReference type="NCBI Taxonomy" id="1820382"/>
    <lineage>
        <taxon>Eukaryota</taxon>
        <taxon>Metazoa</taxon>
        <taxon>Ecdysozoa</taxon>
        <taxon>Arthropoda</taxon>
        <taxon>Crustacea</taxon>
        <taxon>Branchiopoda</taxon>
        <taxon>Diplostraca</taxon>
        <taxon>Cladocera</taxon>
        <taxon>Anomopoda</taxon>
        <taxon>Daphniidae</taxon>
        <taxon>Daphnia</taxon>
        <taxon>Daphnia similis group</taxon>
    </lineage>
</organism>
<dbReference type="EMBL" id="WJBH02000007">
    <property type="protein sequence ID" value="KAI9556087.1"/>
    <property type="molecule type" value="Genomic_DNA"/>
</dbReference>
<gene>
    <name evidence="2" type="ORF">GHT06_018659</name>
</gene>
<evidence type="ECO:0000313" key="3">
    <source>
        <dbReference type="Proteomes" id="UP000820818"/>
    </source>
</evidence>
<evidence type="ECO:0000313" key="2">
    <source>
        <dbReference type="EMBL" id="KAI9556087.1"/>
    </source>
</evidence>
<sequence length="304" mass="34076">MANIDQLEKVYRIQTDVVLDMAKPLFFLLEKKRKRSDKDAKALRTLSLLWAHLFREVTHSRRINILTQTHPNHIGLLSRAVEKLPIGGEDLFGAEFVNELISQVRTATLVNSSVAGPSATSTPGKLRRSPPPLHDSRNDRSTNSFGWYVKIPFASPSDISPIDWPVAGRTGHFVDGWARLTRDPWVLSTVENGFELEFIAEPPFQRSIPPNASMDAVQLDLCSAEVESLIKKGAIVETEEKGGYVSRYFLVPKKGKNKSETVPTQCIEYIGLITNSVSMTFCLTDKKICDIRRLCEKGNFTFAN</sequence>
<evidence type="ECO:0000256" key="1">
    <source>
        <dbReference type="SAM" id="MobiDB-lite"/>
    </source>
</evidence>
<protein>
    <submittedName>
        <fullName evidence="2">Uncharacterized protein</fullName>
    </submittedName>
</protein>
<dbReference type="AlphaFoldDB" id="A0AAD5KP64"/>
<feature type="region of interest" description="Disordered" evidence="1">
    <location>
        <begin position="112"/>
        <end position="139"/>
    </location>
</feature>